<evidence type="ECO:0000259" key="9">
    <source>
        <dbReference type="Pfam" id="PF08032"/>
    </source>
</evidence>
<dbReference type="VEuPathDB" id="TriTrypDB:LtaPh_0604700"/>
<feature type="region of interest" description="Disordered" evidence="7">
    <location>
        <begin position="57"/>
        <end position="77"/>
    </location>
</feature>
<organism evidence="10 11">
    <name type="scientific">Leishmania tarentolae</name>
    <name type="common">Sauroleishmania tarentolae</name>
    <dbReference type="NCBI Taxonomy" id="5689"/>
    <lineage>
        <taxon>Eukaryota</taxon>
        <taxon>Discoba</taxon>
        <taxon>Euglenozoa</taxon>
        <taxon>Kinetoplastea</taxon>
        <taxon>Metakinetoplastina</taxon>
        <taxon>Trypanosomatida</taxon>
        <taxon>Trypanosomatidae</taxon>
        <taxon>Leishmaniinae</taxon>
        <taxon>Leishmania</taxon>
        <taxon>lizard Leishmania</taxon>
    </lineage>
</organism>
<dbReference type="SUPFAM" id="SSF55315">
    <property type="entry name" value="L30e-like"/>
    <property type="match status" value="1"/>
</dbReference>
<dbReference type="OrthoDB" id="270651at2759"/>
<comment type="subcellular location">
    <subcellularLocation>
        <location evidence="1">Mitochondrion</location>
    </subcellularLocation>
</comment>
<reference evidence="10" key="1">
    <citation type="submission" date="2019-11" db="EMBL/GenBank/DDBJ databases">
        <title>Leishmania tarentolae CDS.</title>
        <authorList>
            <person name="Goto Y."/>
            <person name="Yamagishi J."/>
        </authorList>
    </citation>
    <scope>NUCLEOTIDE SEQUENCE [LARGE SCALE GENOMIC DNA]</scope>
    <source>
        <strain evidence="10">Parrot Tar II</strain>
    </source>
</reference>
<dbReference type="SUPFAM" id="SSF75217">
    <property type="entry name" value="alpha/beta knot"/>
    <property type="match status" value="1"/>
</dbReference>
<accession>A0A640K961</accession>
<dbReference type="InterPro" id="IPR001537">
    <property type="entry name" value="SpoU_MeTrfase"/>
</dbReference>
<gene>
    <name evidence="10" type="ORF">LtaPh_0604700</name>
</gene>
<keyword evidence="4" id="KW-0809">Transit peptide</keyword>
<dbReference type="Pfam" id="PF08032">
    <property type="entry name" value="SpoU_sub_bind"/>
    <property type="match status" value="1"/>
</dbReference>
<keyword evidence="2" id="KW-0489">Methyltransferase</keyword>
<evidence type="ECO:0000256" key="2">
    <source>
        <dbReference type="ARBA" id="ARBA00022603"/>
    </source>
</evidence>
<dbReference type="GO" id="GO:0016435">
    <property type="term" value="F:rRNA (guanine) methyltransferase activity"/>
    <property type="evidence" value="ECO:0007669"/>
    <property type="project" value="TreeGrafter"/>
</dbReference>
<keyword evidence="3" id="KW-0808">Transferase</keyword>
<dbReference type="GO" id="GO:0003723">
    <property type="term" value="F:RNA binding"/>
    <property type="evidence" value="ECO:0007669"/>
    <property type="project" value="InterPro"/>
</dbReference>
<dbReference type="InterPro" id="IPR029064">
    <property type="entry name" value="Ribosomal_eL30-like_sf"/>
</dbReference>
<keyword evidence="11" id="KW-1185">Reference proteome</keyword>
<dbReference type="InterPro" id="IPR029026">
    <property type="entry name" value="tRNA_m1G_MTases_N"/>
</dbReference>
<dbReference type="PANTHER" id="PTHR46103">
    <property type="entry name" value="RRNA METHYLTRANSFERASE 1, MITOCHONDRIAL"/>
    <property type="match status" value="1"/>
</dbReference>
<evidence type="ECO:0000256" key="7">
    <source>
        <dbReference type="SAM" id="MobiDB-lite"/>
    </source>
</evidence>
<evidence type="ECO:0000259" key="8">
    <source>
        <dbReference type="Pfam" id="PF00588"/>
    </source>
</evidence>
<dbReference type="InterPro" id="IPR013123">
    <property type="entry name" value="SpoU_subst-bd"/>
</dbReference>
<feature type="region of interest" description="Disordered" evidence="7">
    <location>
        <begin position="139"/>
        <end position="158"/>
    </location>
</feature>
<evidence type="ECO:0000256" key="5">
    <source>
        <dbReference type="ARBA" id="ARBA00023128"/>
    </source>
</evidence>
<feature type="domain" description="RNA 2-O ribose methyltransferase substrate binding" evidence="9">
    <location>
        <begin position="176"/>
        <end position="216"/>
    </location>
</feature>
<feature type="domain" description="tRNA/rRNA methyltransferase SpoU type" evidence="8">
    <location>
        <begin position="246"/>
        <end position="310"/>
    </location>
</feature>
<evidence type="ECO:0000313" key="10">
    <source>
        <dbReference type="EMBL" id="GET85912.1"/>
    </source>
</evidence>
<evidence type="ECO:0000256" key="4">
    <source>
        <dbReference type="ARBA" id="ARBA00022946"/>
    </source>
</evidence>
<sequence length="537" mass="57952">MAVHTSVFVLRCTRPLLAYNRSSGYRWSPIPKPPPSHYDRLYGVHSVLNTLRVAAQRQQRQTNPLRKTEDDQPGSTCVANTATSTALDDAHQSSTAATAAPFLHPHRAHLACLYIRDFSLEAGGKGVETLDSCHAEDAMRGTNSGSWPGKRSGCPGRGRHIRKKVIPSRYTAVRCITSLAKSLNVPVRFVPRTELVQLCGERRHQNVVLEASSYRPQRIRHLREIWEAEGAAARTTEPASAGIVTVLFLERIVDPANIGGILRTAFFFGVDHVVLSRQCASCTAAVSRTSTGFLEHLRVYQASTSSAAFLRASHEVWGSTASPSSPIPGTSGLEVIASMVVSQTRAQRRDSGENALELQSSAFDEGTTSEVSVENSSNHVRVCAQQPNTCPSTVRVLLLGNEDAGLPSDLLQWCTHVAHIRSPRQERLRSSRASTQRVCHKEEAEACAVDVEVGATDAQRSSNPLDNTTAASEASAEALDRHQQSLRRLARLRSNEVSLNVNTASAALLSALCGVKGPLGSGGGQLGLVDVQPLCSP</sequence>
<dbReference type="InterPro" id="IPR047182">
    <property type="entry name" value="MRM1"/>
</dbReference>
<evidence type="ECO:0000256" key="6">
    <source>
        <dbReference type="ARBA" id="ARBA00034881"/>
    </source>
</evidence>
<protein>
    <recommendedName>
        <fullName evidence="6">rRNA methyltransferase 1, mitochondrial</fullName>
    </recommendedName>
</protein>
<dbReference type="Gene3D" id="3.40.1280.10">
    <property type="match status" value="1"/>
</dbReference>
<keyword evidence="5" id="KW-0496">Mitochondrion</keyword>
<dbReference type="PANTHER" id="PTHR46103:SF1">
    <property type="entry name" value="RRNA METHYLTRANSFERASE 1, MITOCHONDRIAL"/>
    <property type="match status" value="1"/>
</dbReference>
<dbReference type="Pfam" id="PF00588">
    <property type="entry name" value="SpoU_methylase"/>
    <property type="match status" value="1"/>
</dbReference>
<dbReference type="AlphaFoldDB" id="A0A640K961"/>
<evidence type="ECO:0000313" key="11">
    <source>
        <dbReference type="Proteomes" id="UP000419144"/>
    </source>
</evidence>
<dbReference type="Proteomes" id="UP000419144">
    <property type="component" value="Unassembled WGS sequence"/>
</dbReference>
<dbReference type="Gene3D" id="3.30.1330.30">
    <property type="match status" value="1"/>
</dbReference>
<dbReference type="GO" id="GO:0005739">
    <property type="term" value="C:mitochondrion"/>
    <property type="evidence" value="ECO:0007669"/>
    <property type="project" value="UniProtKB-SubCell"/>
</dbReference>
<dbReference type="EMBL" id="BLBS01000007">
    <property type="protein sequence ID" value="GET85912.1"/>
    <property type="molecule type" value="Genomic_DNA"/>
</dbReference>
<evidence type="ECO:0000256" key="3">
    <source>
        <dbReference type="ARBA" id="ARBA00022679"/>
    </source>
</evidence>
<proteinExistence type="predicted"/>
<comment type="caution">
    <text evidence="10">The sequence shown here is derived from an EMBL/GenBank/DDBJ whole genome shotgun (WGS) entry which is preliminary data.</text>
</comment>
<evidence type="ECO:0000256" key="1">
    <source>
        <dbReference type="ARBA" id="ARBA00004173"/>
    </source>
</evidence>
<dbReference type="InterPro" id="IPR029028">
    <property type="entry name" value="Alpha/beta_knot_MTases"/>
</dbReference>
<name>A0A640K961_LEITA</name>